<dbReference type="Proteomes" id="UP001208689">
    <property type="component" value="Chromosome"/>
</dbReference>
<name>A0ABY6HPM7_9ARCH</name>
<dbReference type="Pfam" id="PF13193">
    <property type="entry name" value="AMP-binding_C"/>
    <property type="match status" value="1"/>
</dbReference>
<dbReference type="InterPro" id="IPR042099">
    <property type="entry name" value="ANL_N_sf"/>
</dbReference>
<dbReference type="InterPro" id="IPR020845">
    <property type="entry name" value="AMP-binding_CS"/>
</dbReference>
<evidence type="ECO:0000259" key="9">
    <source>
        <dbReference type="Pfam" id="PF13193"/>
    </source>
</evidence>
<comment type="pathway">
    <text evidence="2">Lipid metabolism; fatty acid beta-oxidation.</text>
</comment>
<evidence type="ECO:0000256" key="4">
    <source>
        <dbReference type="ARBA" id="ARBA00023136"/>
    </source>
</evidence>
<evidence type="ECO:0000256" key="1">
    <source>
        <dbReference type="ARBA" id="ARBA00004170"/>
    </source>
</evidence>
<dbReference type="PROSITE" id="PS00455">
    <property type="entry name" value="AMP_BINDING"/>
    <property type="match status" value="1"/>
</dbReference>
<dbReference type="Pfam" id="PF00501">
    <property type="entry name" value="AMP-binding"/>
    <property type="match status" value="1"/>
</dbReference>
<evidence type="ECO:0000256" key="5">
    <source>
        <dbReference type="ARBA" id="ARBA00026121"/>
    </source>
</evidence>
<evidence type="ECO:0000313" key="11">
    <source>
        <dbReference type="Proteomes" id="UP001208689"/>
    </source>
</evidence>
<keyword evidence="4" id="KW-0472">Membrane</keyword>
<dbReference type="InterPro" id="IPR045851">
    <property type="entry name" value="AMP-bd_C_sf"/>
</dbReference>
<organism evidence="10 11">
    <name type="scientific">Candidatus Lokiarchaeum ossiferum</name>
    <dbReference type="NCBI Taxonomy" id="2951803"/>
    <lineage>
        <taxon>Archaea</taxon>
        <taxon>Promethearchaeati</taxon>
        <taxon>Promethearchaeota</taxon>
        <taxon>Promethearchaeia</taxon>
        <taxon>Promethearchaeales</taxon>
        <taxon>Promethearchaeaceae</taxon>
        <taxon>Candidatus Lokiarchaeum</taxon>
    </lineage>
</organism>
<dbReference type="InterPro" id="IPR025110">
    <property type="entry name" value="AMP-bd_C"/>
</dbReference>
<gene>
    <name evidence="10" type="ORF">NEF87_001758</name>
</gene>
<keyword evidence="11" id="KW-1185">Reference proteome</keyword>
<dbReference type="InterPro" id="IPR000873">
    <property type="entry name" value="AMP-dep_synth/lig_dom"/>
</dbReference>
<reference evidence="10" key="1">
    <citation type="submission" date="2022-09" db="EMBL/GenBank/DDBJ databases">
        <title>Actin cytoskeleton and complex cell architecture in an #Asgard archaeon.</title>
        <authorList>
            <person name="Ponce Toledo R.I."/>
            <person name="Schleper C."/>
            <person name="Rodrigues Oliveira T."/>
            <person name="Wollweber F."/>
            <person name="Xu J."/>
            <person name="Rittmann S."/>
            <person name="Klingl A."/>
            <person name="Pilhofer M."/>
        </authorList>
    </citation>
    <scope>NUCLEOTIDE SEQUENCE</scope>
    <source>
        <strain evidence="10">B-35</strain>
    </source>
</reference>
<sequence length="596" mass="66263">MPTNPYLVPEGRPFHTGQYWPEGVPHQIEYDYTLTLNDMFENSVKKYLKDPVIWFLDGWITYAELKDSVDRFATALHSFGVSKGDVVAIHLPNSPQYVVAYYAIVQLGAIVTGINPQYKPTEILHQLKITGATYLVVLDALYTNFVAPIMDKWELKKVIHTNMLDMAVGLSGVKKFLAKKLKKVPVTKVIHPNAISFKECLKFERKAPKIAVSASDPAVYMMTGGTTGIPKAAILTHLNCVANSFQSEETLTNQPIPNRKQVLGNKTALIGVLPLYHSFAMTSVMNFGIKAGCWMKLYPKPPPTEELLKDFHEMPDLNGCIYCGAEILFQRIAELPSSVLDQYDIKGKLTLCISGAGPLHEYVRIPYEEKTGSKIREGYGLAEACPIVSTNNFFGKSDPGTIGVPFPGTDWRIFPTDDFDEGPIETIGEEGTGEICICGPQVMNGYLNEPEQTADTIKEWDGRKWLLTGDIGFMDKDGRVVIRDRKKQLIKLAGHSVFPAEVESLLGNHPQVLEAAVAGVPDQKTGEAIKAWVALKPSEIGKLTTDELLSWANENLTRWKVPKYIEIVNELPKSAVGKVIRRTLQEADPLWQAKNQ</sequence>
<feature type="domain" description="AMP-binding enzyme C-terminal" evidence="9">
    <location>
        <begin position="501"/>
        <end position="578"/>
    </location>
</feature>
<evidence type="ECO:0000256" key="3">
    <source>
        <dbReference type="ARBA" id="ARBA00022598"/>
    </source>
</evidence>
<evidence type="ECO:0000256" key="2">
    <source>
        <dbReference type="ARBA" id="ARBA00005005"/>
    </source>
</evidence>
<evidence type="ECO:0000256" key="6">
    <source>
        <dbReference type="ARBA" id="ARBA00039545"/>
    </source>
</evidence>
<evidence type="ECO:0000259" key="8">
    <source>
        <dbReference type="Pfam" id="PF00501"/>
    </source>
</evidence>
<dbReference type="EMBL" id="CP104013">
    <property type="protein sequence ID" value="UYP45473.1"/>
    <property type="molecule type" value="Genomic_DNA"/>
</dbReference>
<protein>
    <recommendedName>
        <fullName evidence="6">Long-chain-fatty-acid--CoA ligase</fullName>
        <ecNumber evidence="5">6.2.1.3</ecNumber>
    </recommendedName>
    <alternativeName>
        <fullName evidence="7">Long-chain acyl-CoA synthetase</fullName>
    </alternativeName>
</protein>
<feature type="domain" description="AMP-dependent synthetase/ligase" evidence="8">
    <location>
        <begin position="40"/>
        <end position="447"/>
    </location>
</feature>
<dbReference type="SUPFAM" id="SSF56801">
    <property type="entry name" value="Acetyl-CoA synthetase-like"/>
    <property type="match status" value="1"/>
</dbReference>
<evidence type="ECO:0000256" key="7">
    <source>
        <dbReference type="ARBA" id="ARBA00042773"/>
    </source>
</evidence>
<evidence type="ECO:0000313" key="10">
    <source>
        <dbReference type="EMBL" id="UYP45473.1"/>
    </source>
</evidence>
<accession>A0ABY6HPM7</accession>
<dbReference type="Gene3D" id="3.30.300.30">
    <property type="match status" value="1"/>
</dbReference>
<comment type="subcellular location">
    <subcellularLocation>
        <location evidence="1">Membrane</location>
        <topology evidence="1">Peripheral membrane protein</topology>
    </subcellularLocation>
</comment>
<dbReference type="PANTHER" id="PTHR43767">
    <property type="entry name" value="LONG-CHAIN-FATTY-ACID--COA LIGASE"/>
    <property type="match status" value="1"/>
</dbReference>
<dbReference type="Gene3D" id="3.40.50.12780">
    <property type="entry name" value="N-terminal domain of ligase-like"/>
    <property type="match status" value="1"/>
</dbReference>
<dbReference type="GO" id="GO:0003987">
    <property type="term" value="F:acetate-CoA ligase activity"/>
    <property type="evidence" value="ECO:0007669"/>
    <property type="project" value="UniProtKB-EC"/>
</dbReference>
<dbReference type="PANTHER" id="PTHR43767:SF8">
    <property type="entry name" value="LONG-CHAIN-FATTY-ACID--COA LIGASE"/>
    <property type="match status" value="1"/>
</dbReference>
<dbReference type="InterPro" id="IPR050237">
    <property type="entry name" value="ATP-dep_AMP-bd_enzyme"/>
</dbReference>
<dbReference type="EC" id="6.2.1.3" evidence="5"/>
<keyword evidence="3 10" id="KW-0436">Ligase</keyword>
<proteinExistence type="predicted"/>